<dbReference type="SUPFAM" id="SSF55729">
    <property type="entry name" value="Acyl-CoA N-acyltransferases (Nat)"/>
    <property type="match status" value="1"/>
</dbReference>
<dbReference type="Proteomes" id="UP000029507">
    <property type="component" value="Chromosome"/>
</dbReference>
<dbReference type="GO" id="GO:0016747">
    <property type="term" value="F:acyltransferase activity, transferring groups other than amino-acyl groups"/>
    <property type="evidence" value="ECO:0007669"/>
    <property type="project" value="InterPro"/>
</dbReference>
<accession>A0A089LPX5</accession>
<dbReference type="KEGG" id="pste:PSTEL_02490"/>
<dbReference type="InterPro" id="IPR000182">
    <property type="entry name" value="GNAT_dom"/>
</dbReference>
<dbReference type="InterPro" id="IPR016181">
    <property type="entry name" value="Acyl_CoA_acyltransferase"/>
</dbReference>
<feature type="domain" description="N-acetyltransferase" evidence="1">
    <location>
        <begin position="2"/>
        <end position="140"/>
    </location>
</feature>
<keyword evidence="2" id="KW-0808">Transferase</keyword>
<dbReference type="AlphaFoldDB" id="A0A089LPX5"/>
<organism evidence="2 3">
    <name type="scientific">Paenibacillus stellifer</name>
    <dbReference type="NCBI Taxonomy" id="169760"/>
    <lineage>
        <taxon>Bacteria</taxon>
        <taxon>Bacillati</taxon>
        <taxon>Bacillota</taxon>
        <taxon>Bacilli</taxon>
        <taxon>Bacillales</taxon>
        <taxon>Paenibacillaceae</taxon>
        <taxon>Paenibacillus</taxon>
    </lineage>
</organism>
<name>A0A089LPX5_9BACL</name>
<keyword evidence="3" id="KW-1185">Reference proteome</keyword>
<evidence type="ECO:0000313" key="3">
    <source>
        <dbReference type="Proteomes" id="UP000029507"/>
    </source>
</evidence>
<dbReference type="RefSeq" id="WP_038693250.1">
    <property type="nucleotide sequence ID" value="NZ_CP009286.1"/>
</dbReference>
<sequence length="140" mass="15402">MMFYREMTGDDYEAAYGLWAGTEGMGLSKADSRDEILRFLDRNPGLSQICVTEEGELAGTALCGHDGRRGFLYHVAVNGKYRGKGIGKGMVTRCLQGLQAAGIAKCHIIVIEDNAVGRRFWEFAGWELRNGLVLYSSSTV</sequence>
<evidence type="ECO:0000259" key="1">
    <source>
        <dbReference type="PROSITE" id="PS51186"/>
    </source>
</evidence>
<dbReference type="Gene3D" id="3.40.630.30">
    <property type="match status" value="1"/>
</dbReference>
<reference evidence="2 3" key="1">
    <citation type="submission" date="2014-08" db="EMBL/GenBank/DDBJ databases">
        <title>Comparative genomics of the Paenibacillus odorifer group.</title>
        <authorList>
            <person name="den Bakker H.C."/>
            <person name="Tsai Y.-C."/>
            <person name="Martin N."/>
            <person name="Korlach J."/>
            <person name="Wiedmann M."/>
        </authorList>
    </citation>
    <scope>NUCLEOTIDE SEQUENCE [LARGE SCALE GENOMIC DNA]</scope>
    <source>
        <strain evidence="2 3">DSM 14472</strain>
    </source>
</reference>
<protein>
    <submittedName>
        <fullName evidence="2">GCN5 family acetyltransferase</fullName>
    </submittedName>
</protein>
<dbReference type="HOGENOM" id="CLU_013985_34_1_9"/>
<dbReference type="STRING" id="169760.PSTEL_02490"/>
<dbReference type="EMBL" id="CP009286">
    <property type="protein sequence ID" value="AIQ62160.1"/>
    <property type="molecule type" value="Genomic_DNA"/>
</dbReference>
<dbReference type="Pfam" id="PF00583">
    <property type="entry name" value="Acetyltransf_1"/>
    <property type="match status" value="1"/>
</dbReference>
<gene>
    <name evidence="2" type="ORF">PSTEL_02490</name>
</gene>
<dbReference type="PROSITE" id="PS51186">
    <property type="entry name" value="GNAT"/>
    <property type="match status" value="1"/>
</dbReference>
<dbReference type="CDD" id="cd04301">
    <property type="entry name" value="NAT_SF"/>
    <property type="match status" value="1"/>
</dbReference>
<proteinExistence type="predicted"/>
<evidence type="ECO:0000313" key="2">
    <source>
        <dbReference type="EMBL" id="AIQ62160.1"/>
    </source>
</evidence>